<sequence>MSQSVTSWADICRQACGEQLIQAYGQTMTQARKAFLDQNLHLLVSLDGEVITREAAAAKKPTLRIMSLPFAVREQILQHLQEVKTVRVFLLGLYGVRPTPIQLPITARAGDRTLRLETIRTTLLNSEIEIHSGPANHQLQQWLASLDFSCIPPNLRDGFDVVRKLSFPYFSRFPHYLPHITLNQDVNLMRKCQNLKRVSLHFVATTVFRNDGSGMQKMADQLVPEYHLNEMLELDELEVLHFSGFCSDESDVGVRGLARWFKEQYDNRKDRGLRKKEVKVVLSCGEVVQLGLNVSLGEVEWYGGSRTDLRASTLYTDLNMPRPNITWANVCRQANGERLETSYSKIVTPAQAASLRSKFEIMLLDPEIRQRIIVSAAETIRSTLMTVALEVHSGWGNARLQQWLSELRLAEISKNMADGFDAVRALRFPYFSRFPYHLPHITSNDDINLMLKCKGLKSVAIAFYPGSVVSLWGTGVLGPELSADQLVRNYYLDNMLGLNELEELQFLQYCGGDPSLGIPALARWFKKEYQQRKESGLRVKDVRIFLPDGTEV</sequence>
<gene>
    <name evidence="1" type="ORF">CB0940_10001</name>
</gene>
<comment type="caution">
    <text evidence="1">The sequence shown here is derived from an EMBL/GenBank/DDBJ whole genome shotgun (WGS) entry which is preliminary data.</text>
</comment>
<protein>
    <submittedName>
        <fullName evidence="1">Uncharacterized protein</fullName>
    </submittedName>
</protein>
<dbReference type="OrthoDB" id="3650297at2759"/>
<organism evidence="1 2">
    <name type="scientific">Cercospora beticola</name>
    <name type="common">Sugarbeet leaf spot fungus</name>
    <dbReference type="NCBI Taxonomy" id="122368"/>
    <lineage>
        <taxon>Eukaryota</taxon>
        <taxon>Fungi</taxon>
        <taxon>Dikarya</taxon>
        <taxon>Ascomycota</taxon>
        <taxon>Pezizomycotina</taxon>
        <taxon>Dothideomycetes</taxon>
        <taxon>Dothideomycetidae</taxon>
        <taxon>Mycosphaerellales</taxon>
        <taxon>Mycosphaerellaceae</taxon>
        <taxon>Cercospora</taxon>
    </lineage>
</organism>
<dbReference type="AlphaFoldDB" id="A0A2G5HGR0"/>
<dbReference type="EMBL" id="LKMD01000106">
    <property type="protein sequence ID" value="PIA91776.1"/>
    <property type="molecule type" value="Genomic_DNA"/>
</dbReference>
<evidence type="ECO:0000313" key="1">
    <source>
        <dbReference type="EMBL" id="PIA91776.1"/>
    </source>
</evidence>
<name>A0A2G5HGR0_CERBT</name>
<evidence type="ECO:0000313" key="2">
    <source>
        <dbReference type="Proteomes" id="UP000230605"/>
    </source>
</evidence>
<reference evidence="1 2" key="1">
    <citation type="submission" date="2015-10" db="EMBL/GenBank/DDBJ databases">
        <title>The cercosporin biosynthetic gene cluster was horizontally transferred to several fungal lineages and shown to be expanded in Cercospora beticola based on microsynteny with recipient genomes.</title>
        <authorList>
            <person name="De Jonge R."/>
            <person name="Ebert M.K."/>
            <person name="Suttle J.C."/>
            <person name="Jurick Ii W.M."/>
            <person name="Secor G.A."/>
            <person name="Thomma B.P."/>
            <person name="Van De Peer Y."/>
            <person name="Bolton M.D."/>
        </authorList>
    </citation>
    <scope>NUCLEOTIDE SEQUENCE [LARGE SCALE GENOMIC DNA]</scope>
    <source>
        <strain evidence="1 2">09-40</strain>
    </source>
</reference>
<proteinExistence type="predicted"/>
<accession>A0A2G5HGR0</accession>
<dbReference type="Proteomes" id="UP000230605">
    <property type="component" value="Chromosome 7"/>
</dbReference>